<comment type="caution">
    <text evidence="1">The sequence shown here is derived from an EMBL/GenBank/DDBJ whole genome shotgun (WGS) entry which is preliminary data.</text>
</comment>
<dbReference type="EMBL" id="VCKW01000097">
    <property type="protein sequence ID" value="TMQ97838.1"/>
    <property type="molecule type" value="Genomic_DNA"/>
</dbReference>
<gene>
    <name evidence="1" type="ORF">ETD83_19805</name>
</gene>
<evidence type="ECO:0000313" key="1">
    <source>
        <dbReference type="EMBL" id="TMQ97838.1"/>
    </source>
</evidence>
<dbReference type="SUPFAM" id="SSF142906">
    <property type="entry name" value="YjbR-like"/>
    <property type="match status" value="1"/>
</dbReference>
<keyword evidence="2" id="KW-1185">Reference proteome</keyword>
<dbReference type="InterPro" id="IPR038056">
    <property type="entry name" value="YjbR-like_sf"/>
</dbReference>
<protein>
    <recommendedName>
        <fullName evidence="3">Helix-hairpin-helix protein</fullName>
    </recommendedName>
</protein>
<evidence type="ECO:0000313" key="2">
    <source>
        <dbReference type="Proteomes" id="UP000309174"/>
    </source>
</evidence>
<sequence>MTTLAQLRKAALSYPETAEEVIDSGTVAFTVRGKRFASMGKDAVVELRLPAVDVDEVLAAHPAARPLPRGAVTVGVRVPIGDINGQQLNHWMRRAWLSQAPKRLAARVAAGDAATPGEVGDLPKAIGGPATRALTGAGITTLAQVAALTDAELLAMHGVGPKAVRILREALA</sequence>
<dbReference type="RefSeq" id="WP_138646627.1">
    <property type="nucleotide sequence ID" value="NZ_VCKW01000097.1"/>
</dbReference>
<dbReference type="Gene3D" id="1.10.150.20">
    <property type="entry name" value="5' to 3' exonuclease, C-terminal subdomain"/>
    <property type="match status" value="1"/>
</dbReference>
<dbReference type="AlphaFoldDB" id="A0A5C4JAU0"/>
<dbReference type="OrthoDB" id="7950977at2"/>
<dbReference type="SUPFAM" id="SSF47789">
    <property type="entry name" value="C-terminal domain of RNA polymerase alpha subunit"/>
    <property type="match status" value="1"/>
</dbReference>
<organism evidence="1 2">
    <name type="scientific">Actinomadura soli</name>
    <dbReference type="NCBI Taxonomy" id="2508997"/>
    <lineage>
        <taxon>Bacteria</taxon>
        <taxon>Bacillati</taxon>
        <taxon>Actinomycetota</taxon>
        <taxon>Actinomycetes</taxon>
        <taxon>Streptosporangiales</taxon>
        <taxon>Thermomonosporaceae</taxon>
        <taxon>Actinomadura</taxon>
    </lineage>
</organism>
<name>A0A5C4JAU0_9ACTN</name>
<evidence type="ECO:0008006" key="3">
    <source>
        <dbReference type="Google" id="ProtNLM"/>
    </source>
</evidence>
<reference evidence="1 2" key="1">
    <citation type="submission" date="2019-05" db="EMBL/GenBank/DDBJ databases">
        <title>Draft genome sequence of Actinomadura sp. 14C53.</title>
        <authorList>
            <person name="Saricaoglu S."/>
            <person name="Isik K."/>
        </authorList>
    </citation>
    <scope>NUCLEOTIDE SEQUENCE [LARGE SCALE GENOMIC DNA]</scope>
    <source>
        <strain evidence="1 2">14C53</strain>
    </source>
</reference>
<accession>A0A5C4JAU0</accession>
<dbReference type="Proteomes" id="UP000309174">
    <property type="component" value="Unassembled WGS sequence"/>
</dbReference>
<proteinExistence type="predicted"/>